<name>A0A653AZG4_ECTOL</name>
<dbReference type="AlphaFoldDB" id="A0A653AZG4"/>
<sequence length="116" mass="13237">MHKWMFFLAALSLAGCTSPEELLIRVQLEKAVAHAEREAVEDALSMSAECQEKEQTWRAPIHSLTQDIRVQRCDIVYYYLARYALVEGDELPIDFIPSISFLGTENLLTGEKISLY</sequence>
<reference evidence="1" key="1">
    <citation type="submission" date="2018-11" db="EMBL/GenBank/DDBJ databases">
        <authorList>
            <consortium name="Genoscope - CEA"/>
            <person name="William W."/>
        </authorList>
    </citation>
    <scope>NUCLEOTIDE SEQUENCE [LARGE SCALE GENOMIC DNA]</scope>
    <source>
        <strain evidence="1">T9AD</strain>
    </source>
</reference>
<dbReference type="PROSITE" id="PS51257">
    <property type="entry name" value="PROKAR_LIPOPROTEIN"/>
    <property type="match status" value="1"/>
</dbReference>
<dbReference type="EMBL" id="LR130779">
    <property type="protein sequence ID" value="VDN61780.1"/>
    <property type="molecule type" value="Genomic_DNA"/>
</dbReference>
<protein>
    <submittedName>
        <fullName evidence="1">Uncharacterized protein</fullName>
    </submittedName>
</protein>
<accession>A0A653AZG4</accession>
<evidence type="ECO:0000313" key="1">
    <source>
        <dbReference type="EMBL" id="VDN61780.1"/>
    </source>
</evidence>
<proteinExistence type="predicted"/>
<organism evidence="1">
    <name type="scientific">Ectopseudomonas oleovorans</name>
    <name type="common">Pseudomonas oleovorans</name>
    <dbReference type="NCBI Taxonomy" id="301"/>
    <lineage>
        <taxon>Bacteria</taxon>
        <taxon>Pseudomonadati</taxon>
        <taxon>Pseudomonadota</taxon>
        <taxon>Gammaproteobacteria</taxon>
        <taxon>Pseudomonadales</taxon>
        <taxon>Pseudomonadaceae</taxon>
        <taxon>Ectopseudomonas</taxon>
    </lineage>
</organism>
<gene>
    <name evidence="1" type="ORF">POT9AD_0789</name>
</gene>